<dbReference type="KEGG" id="sesp:BN6_21060"/>
<feature type="region of interest" description="Disordered" evidence="1">
    <location>
        <begin position="13"/>
        <end position="33"/>
    </location>
</feature>
<dbReference type="InterPro" id="IPR006141">
    <property type="entry name" value="Intein_N"/>
</dbReference>
<dbReference type="eggNOG" id="COG5529">
    <property type="taxonomic scope" value="Bacteria"/>
</dbReference>
<dbReference type="InterPro" id="IPR003587">
    <property type="entry name" value="Hint_dom_N"/>
</dbReference>
<dbReference type="AlphaFoldDB" id="K0JYU9"/>
<organism evidence="3 4">
    <name type="scientific">Saccharothrix espanaensis (strain ATCC 51144 / DSM 44229 / JCM 9112 / NBRC 15066 / NRRL 15764)</name>
    <dbReference type="NCBI Taxonomy" id="1179773"/>
    <lineage>
        <taxon>Bacteria</taxon>
        <taxon>Bacillati</taxon>
        <taxon>Actinomycetota</taxon>
        <taxon>Actinomycetes</taxon>
        <taxon>Pseudonocardiales</taxon>
        <taxon>Pseudonocardiaceae</taxon>
        <taxon>Saccharothrix</taxon>
    </lineage>
</organism>
<keyword evidence="4" id="KW-1185">Reference proteome</keyword>
<dbReference type="InterPro" id="IPR036844">
    <property type="entry name" value="Hint_dom_sf"/>
</dbReference>
<dbReference type="SUPFAM" id="SSF51294">
    <property type="entry name" value="Hedgehog/intein (Hint) domain"/>
    <property type="match status" value="1"/>
</dbReference>
<dbReference type="Proteomes" id="UP000006281">
    <property type="component" value="Chromosome"/>
</dbReference>
<dbReference type="NCBIfam" id="TIGR01443">
    <property type="entry name" value="intein_Cterm"/>
    <property type="match status" value="1"/>
</dbReference>
<accession>K0JYU9</accession>
<proteinExistence type="predicted"/>
<dbReference type="STRING" id="1179773.BN6_21060"/>
<feature type="domain" description="Hint" evidence="2">
    <location>
        <begin position="156"/>
        <end position="257"/>
    </location>
</feature>
<gene>
    <name evidence="3" type="ordered locus">BN6_21060</name>
</gene>
<dbReference type="PROSITE" id="PS50817">
    <property type="entry name" value="INTEIN_N_TER"/>
    <property type="match status" value="1"/>
</dbReference>
<evidence type="ECO:0000259" key="2">
    <source>
        <dbReference type="SMART" id="SM00306"/>
    </source>
</evidence>
<dbReference type="GO" id="GO:0016539">
    <property type="term" value="P:intein-mediated protein splicing"/>
    <property type="evidence" value="ECO:0007669"/>
    <property type="project" value="InterPro"/>
</dbReference>
<protein>
    <recommendedName>
        <fullName evidence="2">Hint domain-containing protein</fullName>
    </recommendedName>
</protein>
<dbReference type="eggNOG" id="COG3209">
    <property type="taxonomic scope" value="Bacteria"/>
</dbReference>
<dbReference type="CDD" id="cd20745">
    <property type="entry name" value="FIX_RhsA_AHH_HNH-like"/>
    <property type="match status" value="1"/>
</dbReference>
<evidence type="ECO:0000313" key="3">
    <source>
        <dbReference type="EMBL" id="CCH29428.1"/>
    </source>
</evidence>
<dbReference type="CDD" id="cd00081">
    <property type="entry name" value="Hint"/>
    <property type="match status" value="1"/>
</dbReference>
<evidence type="ECO:0000313" key="4">
    <source>
        <dbReference type="Proteomes" id="UP000006281"/>
    </source>
</evidence>
<dbReference type="EMBL" id="HE804045">
    <property type="protein sequence ID" value="CCH29428.1"/>
    <property type="molecule type" value="Genomic_DNA"/>
</dbReference>
<reference evidence="3 4" key="1">
    <citation type="journal article" date="2012" name="BMC Genomics">
        <title>Complete genome sequence of Saccharothrix espanaensis DSM 44229T and comparison to the other completely sequenced Pseudonocardiaceae.</title>
        <authorList>
            <person name="Strobel T."/>
            <person name="Al-Dilaimi A."/>
            <person name="Blom J."/>
            <person name="Gessner A."/>
            <person name="Kalinowski J."/>
            <person name="Luzhetska M."/>
            <person name="Puhler A."/>
            <person name="Szczepanowski R."/>
            <person name="Bechthold A."/>
            <person name="Ruckert C."/>
        </authorList>
    </citation>
    <scope>NUCLEOTIDE SEQUENCE [LARGE SCALE GENOMIC DNA]</scope>
    <source>
        <strain evidence="4">ATCC 51144 / DSM 44229 / JCM 9112 / NBRC 15066 / NRRL 15764</strain>
    </source>
</reference>
<dbReference type="Pfam" id="PF07591">
    <property type="entry name" value="PT-HINT"/>
    <property type="match status" value="1"/>
</dbReference>
<sequence>MCPDGQCGGKKPGNGLGYDRSGPHPSSPAPAAKAIAPTARGGCNFDTYAGRNSCAGSATTASTNTYAQCPGCGPGMTREKFQLLLDVIGLIPVLGEAADVANCGVHARYGELLDAGMSCSSAIPLLGIAAGLAKIAKNGKKLEETSDAGKAAVKCANSFTGDTRVLMADGSTKRIDQIKVGDNIANSEPESQETEQHGVVAVHVTDADKDYVDLVIATPRGDRTIRTTADHPFCNATAREWVDAAELGVGQQLNTPGNGRATIRSACRYNVNLRTYNLTIDAVHTYYVVAGTTSILVHNDGDLDLNGKSHLVWQNGPYRIDIEGAPSGVQMHFQVQINGVKSSKAPKYHFNPQTGEFDGMPKSLKKELAKKYPDFEKAVAKGVEVFKRAGGCG</sequence>
<dbReference type="Gene3D" id="2.170.16.10">
    <property type="entry name" value="Hedgehog/Intein (Hint) domain"/>
    <property type="match status" value="1"/>
</dbReference>
<evidence type="ECO:0000256" key="1">
    <source>
        <dbReference type="SAM" id="MobiDB-lite"/>
    </source>
</evidence>
<dbReference type="HOGENOM" id="CLU_701859_0_0_11"/>
<dbReference type="SMART" id="SM00306">
    <property type="entry name" value="HintN"/>
    <property type="match status" value="1"/>
</dbReference>
<dbReference type="InterPro" id="IPR030934">
    <property type="entry name" value="Intein_C"/>
</dbReference>
<name>K0JYU9_SACES</name>